<dbReference type="GO" id="GO:0005634">
    <property type="term" value="C:nucleus"/>
    <property type="evidence" value="ECO:0007669"/>
    <property type="project" value="UniProtKB-SubCell"/>
</dbReference>
<evidence type="ECO:0000256" key="9">
    <source>
        <dbReference type="ARBA" id="ARBA00023163"/>
    </source>
</evidence>
<keyword evidence="4" id="KW-0677">Repeat</keyword>
<feature type="region of interest" description="Disordered" evidence="12">
    <location>
        <begin position="54"/>
        <end position="76"/>
    </location>
</feature>
<evidence type="ECO:0000256" key="2">
    <source>
        <dbReference type="ARBA" id="ARBA00006991"/>
    </source>
</evidence>
<keyword evidence="9" id="KW-0804">Transcription</keyword>
<keyword evidence="8" id="KW-0238">DNA-binding</keyword>
<evidence type="ECO:0000256" key="12">
    <source>
        <dbReference type="SAM" id="MobiDB-lite"/>
    </source>
</evidence>
<organism evidence="14">
    <name type="scientific">Medioppia subpectinata</name>
    <dbReference type="NCBI Taxonomy" id="1979941"/>
    <lineage>
        <taxon>Eukaryota</taxon>
        <taxon>Metazoa</taxon>
        <taxon>Ecdysozoa</taxon>
        <taxon>Arthropoda</taxon>
        <taxon>Chelicerata</taxon>
        <taxon>Arachnida</taxon>
        <taxon>Acari</taxon>
        <taxon>Acariformes</taxon>
        <taxon>Sarcoptiformes</taxon>
        <taxon>Oribatida</taxon>
        <taxon>Brachypylina</taxon>
        <taxon>Oppioidea</taxon>
        <taxon>Oppiidae</taxon>
        <taxon>Medioppia</taxon>
    </lineage>
</organism>
<keyword evidence="5 11" id="KW-0863">Zinc-finger</keyword>
<dbReference type="InterPro" id="IPR013087">
    <property type="entry name" value="Znf_C2H2_type"/>
</dbReference>
<gene>
    <name evidence="14" type="ORF">OSB1V03_LOCUS8873</name>
</gene>
<evidence type="ECO:0000259" key="13">
    <source>
        <dbReference type="PROSITE" id="PS50157"/>
    </source>
</evidence>
<sequence length="883" mass="98950">MLTVEMKGRLVVSKSGANHEMSRPVVPSGRHSAAAHESNPSYLTYCSSHPLVDNNSNQLISQQNSHSSHANNHSLPPMSSFVATNPSQTVVSHVNAGRTTGTTHHQMLNSQDLSIELLSAQTSAELDTYGGDHLDQTFVDALNMSQFVFDPFLSDGQSMAAQVNSNNEETVYYSSEMSDLGPQVTSQTTAHSQTPSTQAFGLTIGPHISDIFSVLDSLTESDALTESLLNGDHYCTSEPLVSQQNLNSNTYLTQNHEHIQTSIQIPANLAANQMMPNGSQPVHLTPIVLSRPPLQTQPLMAQPLMQTTDTSNASQMANQSMSIKRTEIQSIDKTNAKIVNTNEKRVAIKLSPRVETKELIEETKCFKCIICNFISLEKSIVSKHLAEKHENETKMTLVDDNTKSMVNTNNKKTNTYMCSKCFKGFATLSACRQHMVSLHKLKVDNVTLETIECDQNISPVKDKSITKNLQKEVLSETHDNSLNKTASKLRAILPNGKIEVQQQTAAANRRTKPVIVTKSHHNYYNHNNQNTNITNANVLNNHNNHMNVKRLAWKKKVKREQGTYICEFKGCSVRFRALENLQKHHRCHSDSGSGFVCSNCTKSSEQWSSMAGHLWRSHGIDLELHACEHCSYRTYSLSILENIHKRIHSNEKNFLCDTCGKGFKNAKQLINHKVKHVVKAPVMKTHECHICLRTFNDARTKKVHLNNVHHKTRPYICNHCNHSAASRSALRTHMRQHTGEKPFKCDKCNYTTSDHNSLRRHKMRHSGERPYKCPFCSYACIQSSTYKQHLKNKHPGLSEGIMFNCQFCGFKTVNQDMYGTHISEHMRNNGTKEAMKANKVETDVDSALMTPDSPTLHFACIVGQSISSQTNTPSISYASEFVK</sequence>
<keyword evidence="10" id="KW-0539">Nucleus</keyword>
<dbReference type="PANTHER" id="PTHR24403">
    <property type="entry name" value="ZINC FINGER PROTEIN"/>
    <property type="match status" value="1"/>
</dbReference>
<dbReference type="EMBL" id="OC860297">
    <property type="protein sequence ID" value="CAD7628451.1"/>
    <property type="molecule type" value="Genomic_DNA"/>
</dbReference>
<evidence type="ECO:0000256" key="6">
    <source>
        <dbReference type="ARBA" id="ARBA00022833"/>
    </source>
</evidence>
<evidence type="ECO:0000256" key="5">
    <source>
        <dbReference type="ARBA" id="ARBA00022771"/>
    </source>
</evidence>
<proteinExistence type="inferred from homology"/>
<evidence type="ECO:0000313" key="14">
    <source>
        <dbReference type="EMBL" id="CAD7628451.1"/>
    </source>
</evidence>
<dbReference type="OrthoDB" id="5876240at2759"/>
<dbReference type="GO" id="GO:0008270">
    <property type="term" value="F:zinc ion binding"/>
    <property type="evidence" value="ECO:0007669"/>
    <property type="project" value="UniProtKB-KW"/>
</dbReference>
<keyword evidence="15" id="KW-1185">Reference proteome</keyword>
<keyword evidence="3" id="KW-0479">Metal-binding</keyword>
<dbReference type="SUPFAM" id="SSF57667">
    <property type="entry name" value="beta-beta-alpha zinc fingers"/>
    <property type="match status" value="4"/>
</dbReference>
<dbReference type="GO" id="GO:0003690">
    <property type="term" value="F:double-stranded DNA binding"/>
    <property type="evidence" value="ECO:0007669"/>
    <property type="project" value="UniProtKB-ARBA"/>
</dbReference>
<evidence type="ECO:0000256" key="7">
    <source>
        <dbReference type="ARBA" id="ARBA00023015"/>
    </source>
</evidence>
<evidence type="ECO:0000256" key="4">
    <source>
        <dbReference type="ARBA" id="ARBA00022737"/>
    </source>
</evidence>
<protein>
    <recommendedName>
        <fullName evidence="13">C2H2-type domain-containing protein</fullName>
    </recommendedName>
</protein>
<feature type="domain" description="C2H2-type" evidence="13">
    <location>
        <begin position="715"/>
        <end position="742"/>
    </location>
</feature>
<evidence type="ECO:0000313" key="15">
    <source>
        <dbReference type="Proteomes" id="UP000759131"/>
    </source>
</evidence>
<accession>A0A7R9KS94</accession>
<reference evidence="14" key="1">
    <citation type="submission" date="2020-11" db="EMBL/GenBank/DDBJ databases">
        <authorList>
            <person name="Tran Van P."/>
        </authorList>
    </citation>
    <scope>NUCLEOTIDE SEQUENCE</scope>
</reference>
<feature type="domain" description="C2H2-type" evidence="13">
    <location>
        <begin position="771"/>
        <end position="799"/>
    </location>
</feature>
<dbReference type="Pfam" id="PF00096">
    <property type="entry name" value="zf-C2H2"/>
    <property type="match status" value="2"/>
</dbReference>
<dbReference type="AlphaFoldDB" id="A0A7R9KS94"/>
<comment type="subcellular location">
    <subcellularLocation>
        <location evidence="1">Nucleus</location>
    </subcellularLocation>
</comment>
<dbReference type="FunFam" id="3.30.160.60:FF:001370">
    <property type="entry name" value="Zinc finger protein"/>
    <property type="match status" value="1"/>
</dbReference>
<feature type="domain" description="C2H2-type" evidence="13">
    <location>
        <begin position="686"/>
        <end position="714"/>
    </location>
</feature>
<feature type="domain" description="C2H2-type" evidence="13">
    <location>
        <begin position="416"/>
        <end position="439"/>
    </location>
</feature>
<dbReference type="EMBL" id="CAJPIZ010005722">
    <property type="protein sequence ID" value="CAG2108881.1"/>
    <property type="molecule type" value="Genomic_DNA"/>
</dbReference>
<dbReference type="PANTHER" id="PTHR24403:SF67">
    <property type="entry name" value="FI01116P-RELATED"/>
    <property type="match status" value="1"/>
</dbReference>
<name>A0A7R9KS94_9ACAR</name>
<evidence type="ECO:0000256" key="3">
    <source>
        <dbReference type="ARBA" id="ARBA00022723"/>
    </source>
</evidence>
<dbReference type="PROSITE" id="PS50157">
    <property type="entry name" value="ZINC_FINGER_C2H2_2"/>
    <property type="match status" value="7"/>
</dbReference>
<dbReference type="FunFam" id="3.30.160.60:FF:000446">
    <property type="entry name" value="Zinc finger protein"/>
    <property type="match status" value="2"/>
</dbReference>
<dbReference type="InterPro" id="IPR050688">
    <property type="entry name" value="Zinc_finger/UBP_domain"/>
</dbReference>
<evidence type="ECO:0000256" key="8">
    <source>
        <dbReference type="ARBA" id="ARBA00023125"/>
    </source>
</evidence>
<feature type="region of interest" description="Disordered" evidence="12">
    <location>
        <begin position="14"/>
        <end position="36"/>
    </location>
</feature>
<keyword evidence="7" id="KW-0805">Transcription regulation</keyword>
<comment type="similarity">
    <text evidence="2">Belongs to the krueppel C2H2-type zinc-finger protein family.</text>
</comment>
<dbReference type="Gene3D" id="3.30.160.60">
    <property type="entry name" value="Classic Zinc Finger"/>
    <property type="match status" value="5"/>
</dbReference>
<dbReference type="Proteomes" id="UP000759131">
    <property type="component" value="Unassembled WGS sequence"/>
</dbReference>
<dbReference type="InterPro" id="IPR036236">
    <property type="entry name" value="Znf_C2H2_sf"/>
</dbReference>
<feature type="domain" description="C2H2-type" evidence="13">
    <location>
        <begin position="654"/>
        <end position="681"/>
    </location>
</feature>
<feature type="compositionally biased region" description="Low complexity" evidence="12">
    <location>
        <begin position="54"/>
        <end position="74"/>
    </location>
</feature>
<dbReference type="GO" id="GO:0045944">
    <property type="term" value="P:positive regulation of transcription by RNA polymerase II"/>
    <property type="evidence" value="ECO:0007669"/>
    <property type="project" value="TreeGrafter"/>
</dbReference>
<feature type="domain" description="C2H2-type" evidence="13">
    <location>
        <begin position="743"/>
        <end position="770"/>
    </location>
</feature>
<dbReference type="SMART" id="SM00355">
    <property type="entry name" value="ZnF_C2H2"/>
    <property type="match status" value="11"/>
</dbReference>
<dbReference type="PROSITE" id="PS00028">
    <property type="entry name" value="ZINC_FINGER_C2H2_1"/>
    <property type="match status" value="5"/>
</dbReference>
<evidence type="ECO:0000256" key="1">
    <source>
        <dbReference type="ARBA" id="ARBA00004123"/>
    </source>
</evidence>
<keyword evidence="6" id="KW-0862">Zinc</keyword>
<evidence type="ECO:0000256" key="11">
    <source>
        <dbReference type="PROSITE-ProRule" id="PRU00042"/>
    </source>
</evidence>
<evidence type="ECO:0000256" key="10">
    <source>
        <dbReference type="ARBA" id="ARBA00023242"/>
    </source>
</evidence>
<feature type="domain" description="C2H2-type" evidence="13">
    <location>
        <begin position="564"/>
        <end position="593"/>
    </location>
</feature>